<dbReference type="InterPro" id="IPR050051">
    <property type="entry name" value="EccE_dom"/>
</dbReference>
<reference evidence="9 11" key="1">
    <citation type="journal article" date="2019" name="Emerg. Microbes Infect.">
        <title>Comprehensive subspecies identification of 175 nontuberculous mycobacteria species based on 7547 genomic profiles.</title>
        <authorList>
            <person name="Matsumoto Y."/>
            <person name="Kinjo T."/>
            <person name="Motooka D."/>
            <person name="Nabeya D."/>
            <person name="Jung N."/>
            <person name="Uechi K."/>
            <person name="Horii T."/>
            <person name="Iida T."/>
            <person name="Fujita J."/>
            <person name="Nakamura S."/>
        </authorList>
    </citation>
    <scope>NUCLEOTIDE SEQUENCE [LARGE SCALE GENOMIC DNA]</scope>
    <source>
        <strain evidence="9 11">JCM 13573</strain>
    </source>
</reference>
<reference evidence="10" key="3">
    <citation type="submission" date="2020-11" db="EMBL/GenBank/DDBJ databases">
        <title>Intraspecies plasmid and genomic variation of Mycobacterium kubicae revealed by the complete genome sequences of two clinical isolates.</title>
        <authorList>
            <person name="Hendrix J.R."/>
            <person name="Epperson L.E."/>
            <person name="Honda J.R."/>
            <person name="Strong M."/>
        </authorList>
    </citation>
    <scope>NUCLEOTIDE SEQUENCE</scope>
    <source>
        <strain evidence="10">JCM 13573</strain>
    </source>
</reference>
<dbReference type="EMBL" id="BLKU01000002">
    <property type="protein sequence ID" value="GFG63646.1"/>
    <property type="molecule type" value="Genomic_DNA"/>
</dbReference>
<proteinExistence type="inferred from homology"/>
<keyword evidence="11" id="KW-1185">Reference proteome</keyword>
<protein>
    <submittedName>
        <fullName evidence="10">Type VII secretion protein EccE</fullName>
    </submittedName>
</protein>
<evidence type="ECO:0000313" key="12">
    <source>
        <dbReference type="Proteomes" id="UP000663583"/>
    </source>
</evidence>
<sequence>MSRSIVLPGSGRITLALLALLPAVLAYPWRTTRDYWLIGIAFVVVMLLLGWWRGLHWTTILRRRLAIMGGRRSTAKAETGTRTTAVVRVGAPPSDTDVLPLPLIARYLNCYGVRADAIRITSRHTASAALHTWIGLTIDAADNLAALQARSPRIPLHETAQVAARRLADHLREIGWETSTVSPDEVPALLAPGARESWAAVRQGDSNYLAAYRVSVDDALPERLSAIREQSARQTWTALEIADAPHAAGQYTVAAACAFRTDTPGAAVSLPGLTPQRGNHLPALQALTPGATQRLDGHTAVPADFLTRLDWPTATAGSHRALTEAASQT</sequence>
<comment type="subcellular location">
    <subcellularLocation>
        <location evidence="1">Cell membrane</location>
    </subcellularLocation>
</comment>
<dbReference type="KEGG" id="mku:I2456_03075"/>
<dbReference type="Proteomes" id="UP000663583">
    <property type="component" value="Chromosome"/>
</dbReference>
<feature type="transmembrane region" description="Helical" evidence="7">
    <location>
        <begin position="36"/>
        <end position="55"/>
    </location>
</feature>
<dbReference type="EMBL" id="CP065047">
    <property type="protein sequence ID" value="QPI38543.1"/>
    <property type="molecule type" value="Genomic_DNA"/>
</dbReference>
<dbReference type="AlphaFoldDB" id="A0AAX1JDV3"/>
<evidence type="ECO:0000313" key="9">
    <source>
        <dbReference type="EMBL" id="GFG63646.1"/>
    </source>
</evidence>
<evidence type="ECO:0000256" key="6">
    <source>
        <dbReference type="ARBA" id="ARBA00023136"/>
    </source>
</evidence>
<name>A0AAX1JDV3_9MYCO</name>
<evidence type="ECO:0000256" key="3">
    <source>
        <dbReference type="ARBA" id="ARBA00022475"/>
    </source>
</evidence>
<feature type="domain" description="Type VII secretion system protein EccE" evidence="8">
    <location>
        <begin position="128"/>
        <end position="214"/>
    </location>
</feature>
<evidence type="ECO:0000256" key="7">
    <source>
        <dbReference type="SAM" id="Phobius"/>
    </source>
</evidence>
<comment type="similarity">
    <text evidence="2">Belongs to the EccE family.</text>
</comment>
<reference evidence="9" key="2">
    <citation type="submission" date="2020-02" db="EMBL/GenBank/DDBJ databases">
        <authorList>
            <person name="Matsumoto Y."/>
            <person name="Kinjo T."/>
            <person name="Motooka D."/>
            <person name="Nabeya D."/>
            <person name="Jung N."/>
            <person name="Uechi K."/>
            <person name="Horii T."/>
            <person name="Iida T."/>
            <person name="Fujita J."/>
            <person name="Nakamura S."/>
        </authorList>
    </citation>
    <scope>NUCLEOTIDE SEQUENCE</scope>
    <source>
        <strain evidence="9">JCM 13573</strain>
    </source>
</reference>
<dbReference type="Pfam" id="PF11203">
    <property type="entry name" value="EccE"/>
    <property type="match status" value="1"/>
</dbReference>
<dbReference type="GO" id="GO:0005886">
    <property type="term" value="C:plasma membrane"/>
    <property type="evidence" value="ECO:0007669"/>
    <property type="project" value="UniProtKB-SubCell"/>
</dbReference>
<evidence type="ECO:0000256" key="2">
    <source>
        <dbReference type="ARBA" id="ARBA00007759"/>
    </source>
</evidence>
<evidence type="ECO:0000256" key="1">
    <source>
        <dbReference type="ARBA" id="ARBA00004236"/>
    </source>
</evidence>
<organism evidence="10 12">
    <name type="scientific">Mycobacterium kubicae</name>
    <dbReference type="NCBI Taxonomy" id="120959"/>
    <lineage>
        <taxon>Bacteria</taxon>
        <taxon>Bacillati</taxon>
        <taxon>Actinomycetota</taxon>
        <taxon>Actinomycetes</taxon>
        <taxon>Mycobacteriales</taxon>
        <taxon>Mycobacteriaceae</taxon>
        <taxon>Mycobacterium</taxon>
        <taxon>Mycobacterium simiae complex</taxon>
    </lineage>
</organism>
<keyword evidence="5 7" id="KW-1133">Transmembrane helix</keyword>
<evidence type="ECO:0000256" key="4">
    <source>
        <dbReference type="ARBA" id="ARBA00022692"/>
    </source>
</evidence>
<dbReference type="NCBIfam" id="TIGR03923">
    <property type="entry name" value="T7SS_EccE"/>
    <property type="match status" value="1"/>
</dbReference>
<evidence type="ECO:0000313" key="11">
    <source>
        <dbReference type="Proteomes" id="UP000465306"/>
    </source>
</evidence>
<gene>
    <name evidence="10" type="primary">eccE</name>
    <name evidence="10" type="ORF">I2456_03075</name>
    <name evidence="9" type="ORF">MKUB_11360</name>
</gene>
<keyword evidence="6 7" id="KW-0472">Membrane</keyword>
<evidence type="ECO:0000313" key="10">
    <source>
        <dbReference type="EMBL" id="QPI38543.1"/>
    </source>
</evidence>
<dbReference type="RefSeq" id="WP_085075620.1">
    <property type="nucleotide sequence ID" value="NZ_BLKU01000002.1"/>
</dbReference>
<dbReference type="Proteomes" id="UP000465306">
    <property type="component" value="Unassembled WGS sequence"/>
</dbReference>
<dbReference type="InterPro" id="IPR021368">
    <property type="entry name" value="T7SS_EccE"/>
</dbReference>
<evidence type="ECO:0000259" key="8">
    <source>
        <dbReference type="Pfam" id="PF11203"/>
    </source>
</evidence>
<evidence type="ECO:0000256" key="5">
    <source>
        <dbReference type="ARBA" id="ARBA00022989"/>
    </source>
</evidence>
<keyword evidence="4 7" id="KW-0812">Transmembrane</keyword>
<keyword evidence="3" id="KW-1003">Cell membrane</keyword>
<accession>A0AAX1JDV3</accession>